<feature type="compositionally biased region" description="Polar residues" evidence="2">
    <location>
        <begin position="80"/>
        <end position="89"/>
    </location>
</feature>
<protein>
    <submittedName>
        <fullName evidence="3">Uncharacterized protein</fullName>
    </submittedName>
</protein>
<gene>
    <name evidence="3" type="ORF">TVAG_109760</name>
</gene>
<dbReference type="SMR" id="A2EAG5"/>
<reference evidence="3" key="1">
    <citation type="submission" date="2006-10" db="EMBL/GenBank/DDBJ databases">
        <authorList>
            <person name="Amadeo P."/>
            <person name="Zhao Q."/>
            <person name="Wortman J."/>
            <person name="Fraser-Liggett C."/>
            <person name="Carlton J."/>
        </authorList>
    </citation>
    <scope>NUCLEOTIDE SEQUENCE</scope>
    <source>
        <strain evidence="3">G3</strain>
    </source>
</reference>
<feature type="compositionally biased region" description="Polar residues" evidence="2">
    <location>
        <begin position="183"/>
        <end position="194"/>
    </location>
</feature>
<dbReference type="VEuPathDB" id="TrichDB:TVAG_109760"/>
<accession>A2EAG5</accession>
<dbReference type="AlphaFoldDB" id="A2EAG5"/>
<feature type="region of interest" description="Disordered" evidence="2">
    <location>
        <begin position="164"/>
        <end position="202"/>
    </location>
</feature>
<evidence type="ECO:0000313" key="4">
    <source>
        <dbReference type="Proteomes" id="UP000001542"/>
    </source>
</evidence>
<keyword evidence="1" id="KW-0175">Coiled coil</keyword>
<evidence type="ECO:0000256" key="1">
    <source>
        <dbReference type="SAM" id="Coils"/>
    </source>
</evidence>
<dbReference type="Proteomes" id="UP000001542">
    <property type="component" value="Unassembled WGS sequence"/>
</dbReference>
<feature type="compositionally biased region" description="Polar residues" evidence="2">
    <location>
        <begin position="164"/>
        <end position="175"/>
    </location>
</feature>
<feature type="region of interest" description="Disordered" evidence="2">
    <location>
        <begin position="1"/>
        <end position="90"/>
    </location>
</feature>
<dbReference type="InParanoid" id="A2EAG5"/>
<sequence length="547" mass="62810">MKNGSKVRDFEQSDPYSDNSPIEEFSFPPTPTKNTVKASLPSRKSFLNFGELDKNKNTQENSLNNTQTGSRLIPPRMLKQNENNKNDQMTGFEGFTLLTNSDFNAEHITSDNAQEAQSSGAKRSSILPLKSLFSKEQPESPKGNPKSAEIKTDVGSDEDIWATMSSLPIPSNNKQLPERKSRNLNINDQSNFSPKKQKKISENENFEQNRTEILTKRNDYAQNDSKEKMFTQSEASSEFEVKTESNPMKKVTEEFSNDLDNTISKFKRLFMNEFSVLMKESPQTRIDNVELFLQDISAEIDNIISTPKVNSSPKLDTLASDITNVIEDNVQIIKSTIVDTNNLRKTQIEREEVELRAFLKNLKNLQADYKNSTSAIILELDQERKSHDLMTSSESTRILEFQKQIQSLKLRQLELENTIKDQCEQLDEVEQSFQKLEMNQQCEMMKNTEVKTNKTFISEIKDCLNEIQNSVAQEPLEKVLKQFSSMERKIKNESELLNILVLEMKRSPSKPQKIPSEEEVPYNPIVESTKKKLDNIRKKKKLSDNDK</sequence>
<name>A2EAG5_TRIV3</name>
<reference evidence="3" key="2">
    <citation type="journal article" date="2007" name="Science">
        <title>Draft genome sequence of the sexually transmitted pathogen Trichomonas vaginalis.</title>
        <authorList>
            <person name="Carlton J.M."/>
            <person name="Hirt R.P."/>
            <person name="Silva J.C."/>
            <person name="Delcher A.L."/>
            <person name="Schatz M."/>
            <person name="Zhao Q."/>
            <person name="Wortman J.R."/>
            <person name="Bidwell S.L."/>
            <person name="Alsmark U.C.M."/>
            <person name="Besteiro S."/>
            <person name="Sicheritz-Ponten T."/>
            <person name="Noel C.J."/>
            <person name="Dacks J.B."/>
            <person name="Foster P.G."/>
            <person name="Simillion C."/>
            <person name="Van de Peer Y."/>
            <person name="Miranda-Saavedra D."/>
            <person name="Barton G.J."/>
            <person name="Westrop G.D."/>
            <person name="Mueller S."/>
            <person name="Dessi D."/>
            <person name="Fiori P.L."/>
            <person name="Ren Q."/>
            <person name="Paulsen I."/>
            <person name="Zhang H."/>
            <person name="Bastida-Corcuera F.D."/>
            <person name="Simoes-Barbosa A."/>
            <person name="Brown M.T."/>
            <person name="Hayes R.D."/>
            <person name="Mukherjee M."/>
            <person name="Okumura C.Y."/>
            <person name="Schneider R."/>
            <person name="Smith A.J."/>
            <person name="Vanacova S."/>
            <person name="Villalvazo M."/>
            <person name="Haas B.J."/>
            <person name="Pertea M."/>
            <person name="Feldblyum T.V."/>
            <person name="Utterback T.R."/>
            <person name="Shu C.L."/>
            <person name="Osoegawa K."/>
            <person name="de Jong P.J."/>
            <person name="Hrdy I."/>
            <person name="Horvathova L."/>
            <person name="Zubacova Z."/>
            <person name="Dolezal P."/>
            <person name="Malik S.B."/>
            <person name="Logsdon J.M. Jr."/>
            <person name="Henze K."/>
            <person name="Gupta A."/>
            <person name="Wang C.C."/>
            <person name="Dunne R.L."/>
            <person name="Upcroft J.A."/>
            <person name="Upcroft P."/>
            <person name="White O."/>
            <person name="Salzberg S.L."/>
            <person name="Tang P."/>
            <person name="Chiu C.-H."/>
            <person name="Lee Y.-S."/>
            <person name="Embley T.M."/>
            <person name="Coombs G.H."/>
            <person name="Mottram J.C."/>
            <person name="Tachezy J."/>
            <person name="Fraser-Liggett C.M."/>
            <person name="Johnson P.J."/>
        </authorList>
    </citation>
    <scope>NUCLEOTIDE SEQUENCE [LARGE SCALE GENOMIC DNA]</scope>
    <source>
        <strain evidence="3">G3</strain>
    </source>
</reference>
<feature type="coiled-coil region" evidence="1">
    <location>
        <begin position="398"/>
        <end position="439"/>
    </location>
</feature>
<keyword evidence="4" id="KW-1185">Reference proteome</keyword>
<feature type="compositionally biased region" description="Basic and acidic residues" evidence="2">
    <location>
        <begin position="1"/>
        <end position="11"/>
    </location>
</feature>
<evidence type="ECO:0000313" key="3">
    <source>
        <dbReference type="EMBL" id="EAY10392.1"/>
    </source>
</evidence>
<organism evidence="3 4">
    <name type="scientific">Trichomonas vaginalis (strain ATCC PRA-98 / G3)</name>
    <dbReference type="NCBI Taxonomy" id="412133"/>
    <lineage>
        <taxon>Eukaryota</taxon>
        <taxon>Metamonada</taxon>
        <taxon>Parabasalia</taxon>
        <taxon>Trichomonadida</taxon>
        <taxon>Trichomonadidae</taxon>
        <taxon>Trichomonas</taxon>
    </lineage>
</organism>
<dbReference type="EMBL" id="DS113339">
    <property type="protein sequence ID" value="EAY10392.1"/>
    <property type="molecule type" value="Genomic_DNA"/>
</dbReference>
<proteinExistence type="predicted"/>
<feature type="compositionally biased region" description="Polar residues" evidence="2">
    <location>
        <begin position="58"/>
        <end position="70"/>
    </location>
</feature>
<feature type="region of interest" description="Disordered" evidence="2">
    <location>
        <begin position="507"/>
        <end position="526"/>
    </location>
</feature>
<feature type="region of interest" description="Disordered" evidence="2">
    <location>
        <begin position="133"/>
        <end position="152"/>
    </location>
</feature>
<evidence type="ECO:0000256" key="2">
    <source>
        <dbReference type="SAM" id="MobiDB-lite"/>
    </source>
</evidence>